<comment type="caution">
    <text evidence="2">The sequence shown here is derived from an EMBL/GenBank/DDBJ whole genome shotgun (WGS) entry which is preliminary data.</text>
</comment>
<dbReference type="RefSeq" id="WP_149232194.1">
    <property type="nucleotide sequence ID" value="NZ_JALJXJ010000007.1"/>
</dbReference>
<name>A0A5A9GLL8_AZOLI</name>
<proteinExistence type="predicted"/>
<gene>
    <name evidence="2" type="ORF">FZ942_16595</name>
</gene>
<keyword evidence="1" id="KW-0812">Transmembrane</keyword>
<evidence type="ECO:0000313" key="3">
    <source>
        <dbReference type="Proteomes" id="UP000324927"/>
    </source>
</evidence>
<keyword evidence="1" id="KW-0472">Membrane</keyword>
<reference evidence="2 3" key="1">
    <citation type="submission" date="2019-08" db="EMBL/GenBank/DDBJ databases">
        <authorList>
            <person name="Grouzdev D."/>
            <person name="Tikhonova E."/>
            <person name="Kravchenko I."/>
        </authorList>
    </citation>
    <scope>NUCLEOTIDE SEQUENCE [LARGE SCALE GENOMIC DNA]</scope>
    <source>
        <strain evidence="2 3">59b</strain>
    </source>
</reference>
<organism evidence="2 3">
    <name type="scientific">Azospirillum lipoferum</name>
    <dbReference type="NCBI Taxonomy" id="193"/>
    <lineage>
        <taxon>Bacteria</taxon>
        <taxon>Pseudomonadati</taxon>
        <taxon>Pseudomonadota</taxon>
        <taxon>Alphaproteobacteria</taxon>
        <taxon>Rhodospirillales</taxon>
        <taxon>Azospirillaceae</taxon>
        <taxon>Azospirillum</taxon>
    </lineage>
</organism>
<accession>A0A5A9GLL8</accession>
<dbReference type="EMBL" id="VTTN01000006">
    <property type="protein sequence ID" value="KAA0595253.1"/>
    <property type="molecule type" value="Genomic_DNA"/>
</dbReference>
<dbReference type="AlphaFoldDB" id="A0A5A9GLL8"/>
<protein>
    <submittedName>
        <fullName evidence="2">Uncharacterized protein</fullName>
    </submittedName>
</protein>
<keyword evidence="1" id="KW-1133">Transmembrane helix</keyword>
<sequence>MGSTPGRARGSAAVDLRQWICGSGFVAVAAIPTVVRIIVICDVAKRRGTLPSNLERLGGGARCRSAGCFFIFSWKKIVGSQGSGPAPLQRHMKLRQLFKFDNRQLGLCCNATKVCIQNVKIAVGVVVDAWRVENRHASRRALYEI</sequence>
<evidence type="ECO:0000256" key="1">
    <source>
        <dbReference type="SAM" id="Phobius"/>
    </source>
</evidence>
<feature type="transmembrane region" description="Helical" evidence="1">
    <location>
        <begin position="16"/>
        <end position="39"/>
    </location>
</feature>
<keyword evidence="3" id="KW-1185">Reference proteome</keyword>
<evidence type="ECO:0000313" key="2">
    <source>
        <dbReference type="EMBL" id="KAA0595253.1"/>
    </source>
</evidence>
<dbReference type="Proteomes" id="UP000324927">
    <property type="component" value="Unassembled WGS sequence"/>
</dbReference>